<keyword evidence="2" id="KW-1185">Reference proteome</keyword>
<name>A0AAV3RQQ1_LITER</name>
<comment type="caution">
    <text evidence="1">The sequence shown here is derived from an EMBL/GenBank/DDBJ whole genome shotgun (WGS) entry which is preliminary data.</text>
</comment>
<gene>
    <name evidence="1" type="ORF">LIER_31367</name>
</gene>
<protein>
    <submittedName>
        <fullName evidence="1">Uncharacterized protein</fullName>
    </submittedName>
</protein>
<proteinExistence type="predicted"/>
<reference evidence="1 2" key="1">
    <citation type="submission" date="2024-01" db="EMBL/GenBank/DDBJ databases">
        <title>The complete chloroplast genome sequence of Lithospermum erythrorhizon: insights into the phylogenetic relationship among Boraginaceae species and the maternal lineages of purple gromwells.</title>
        <authorList>
            <person name="Okada T."/>
            <person name="Watanabe K."/>
        </authorList>
    </citation>
    <scope>NUCLEOTIDE SEQUENCE [LARGE SCALE GENOMIC DNA]</scope>
</reference>
<organism evidence="1 2">
    <name type="scientific">Lithospermum erythrorhizon</name>
    <name type="common">Purple gromwell</name>
    <name type="synonym">Lithospermum officinale var. erythrorhizon</name>
    <dbReference type="NCBI Taxonomy" id="34254"/>
    <lineage>
        <taxon>Eukaryota</taxon>
        <taxon>Viridiplantae</taxon>
        <taxon>Streptophyta</taxon>
        <taxon>Embryophyta</taxon>
        <taxon>Tracheophyta</taxon>
        <taxon>Spermatophyta</taxon>
        <taxon>Magnoliopsida</taxon>
        <taxon>eudicotyledons</taxon>
        <taxon>Gunneridae</taxon>
        <taxon>Pentapetalae</taxon>
        <taxon>asterids</taxon>
        <taxon>lamiids</taxon>
        <taxon>Boraginales</taxon>
        <taxon>Boraginaceae</taxon>
        <taxon>Boraginoideae</taxon>
        <taxon>Lithospermeae</taxon>
        <taxon>Lithospermum</taxon>
    </lineage>
</organism>
<dbReference type="EMBL" id="BAABME010011632">
    <property type="protein sequence ID" value="GAA0184056.1"/>
    <property type="molecule type" value="Genomic_DNA"/>
</dbReference>
<sequence>MTPLINATRLFKLHSPFRSTVGVDKVWRYINCADLDHVKDLFSCRLVKRTEFVYLASSKGKVENIVCLRETLFLSGMPIKTFNGGVGAAKEWVKFPFLPRFGSRF</sequence>
<dbReference type="Proteomes" id="UP001454036">
    <property type="component" value="Unassembled WGS sequence"/>
</dbReference>
<evidence type="ECO:0000313" key="1">
    <source>
        <dbReference type="EMBL" id="GAA0184056.1"/>
    </source>
</evidence>
<evidence type="ECO:0000313" key="2">
    <source>
        <dbReference type="Proteomes" id="UP001454036"/>
    </source>
</evidence>
<dbReference type="AlphaFoldDB" id="A0AAV3RQQ1"/>
<accession>A0AAV3RQQ1</accession>